<evidence type="ECO:0008006" key="3">
    <source>
        <dbReference type="Google" id="ProtNLM"/>
    </source>
</evidence>
<dbReference type="AlphaFoldDB" id="A0A368P608"/>
<proteinExistence type="predicted"/>
<dbReference type="Proteomes" id="UP000252249">
    <property type="component" value="Unassembled WGS sequence"/>
</dbReference>
<name>A0A368P608_9FLAO</name>
<sequence length="138" mass="15577">MIKKVLHTSFSIVLAFLVLFSTVSMTVEKHFCGDNLIDISLFSEAKSCGPEIEEVSAETSVEMMSCCKDEIEVIQGQDAVKTPSFDDIDIEEQVFLTTFAFSYMNLFEIDLEQIIPHKNYTPPNIVVDIQLVNDVFLI</sequence>
<dbReference type="NCBIfam" id="NF047658">
    <property type="entry name" value="HYC_CC_PP"/>
    <property type="match status" value="1"/>
</dbReference>
<dbReference type="RefSeq" id="WP_072348589.1">
    <property type="nucleotide sequence ID" value="NZ_JAWVXR010000001.1"/>
</dbReference>
<dbReference type="OrthoDB" id="1493875at2"/>
<protein>
    <recommendedName>
        <fullName evidence="3">Secreted protein</fullName>
    </recommendedName>
</protein>
<evidence type="ECO:0000313" key="2">
    <source>
        <dbReference type="Proteomes" id="UP000252249"/>
    </source>
</evidence>
<gene>
    <name evidence="1" type="ORF">DU428_00725</name>
</gene>
<reference evidence="1 2" key="1">
    <citation type="submission" date="2018-07" db="EMBL/GenBank/DDBJ databases">
        <title>Oceanihabitans testaceum sp. nov., isolated from marine sediment.</title>
        <authorList>
            <person name="Li C.-M."/>
        </authorList>
    </citation>
    <scope>NUCLEOTIDE SEQUENCE [LARGE SCALE GENOMIC DNA]</scope>
    <source>
        <strain evidence="1 2">S9-10</strain>
    </source>
</reference>
<dbReference type="Pfam" id="PF26622">
    <property type="entry name" value="DUF8199"/>
    <property type="match status" value="1"/>
</dbReference>
<comment type="caution">
    <text evidence="1">The sequence shown here is derived from an EMBL/GenBank/DDBJ whole genome shotgun (WGS) entry which is preliminary data.</text>
</comment>
<keyword evidence="2" id="KW-1185">Reference proteome</keyword>
<dbReference type="InterPro" id="IPR058060">
    <property type="entry name" value="HYC_CC_PP"/>
</dbReference>
<dbReference type="EMBL" id="QPIG01000001">
    <property type="protein sequence ID" value="RCU57948.1"/>
    <property type="molecule type" value="Genomic_DNA"/>
</dbReference>
<dbReference type="InterPro" id="IPR058512">
    <property type="entry name" value="DUF8199"/>
</dbReference>
<organism evidence="1 2">
    <name type="scientific">Oceanihabitans sediminis</name>
    <dbReference type="NCBI Taxonomy" id="1812012"/>
    <lineage>
        <taxon>Bacteria</taxon>
        <taxon>Pseudomonadati</taxon>
        <taxon>Bacteroidota</taxon>
        <taxon>Flavobacteriia</taxon>
        <taxon>Flavobacteriales</taxon>
        <taxon>Flavobacteriaceae</taxon>
        <taxon>Oceanihabitans</taxon>
    </lineage>
</organism>
<accession>A0A368P608</accession>
<evidence type="ECO:0000313" key="1">
    <source>
        <dbReference type="EMBL" id="RCU57948.1"/>
    </source>
</evidence>